<feature type="region of interest" description="Disordered" evidence="1">
    <location>
        <begin position="54"/>
        <end position="124"/>
    </location>
</feature>
<keyword evidence="3" id="KW-1185">Reference proteome</keyword>
<gene>
    <name evidence="2" type="ORF">SCMU_38480</name>
</gene>
<evidence type="ECO:0000256" key="1">
    <source>
        <dbReference type="SAM" id="MobiDB-lite"/>
    </source>
</evidence>
<proteinExistence type="predicted"/>
<dbReference type="Proteomes" id="UP001319861">
    <property type="component" value="Chromosome"/>
</dbReference>
<dbReference type="InterPro" id="IPR036412">
    <property type="entry name" value="HAD-like_sf"/>
</dbReference>
<organism evidence="2 3">
    <name type="scientific">Sinomonas cyclohexanicum</name>
    <name type="common">Corynebacterium cyclohexanicum</name>
    <dbReference type="NCBI Taxonomy" id="322009"/>
    <lineage>
        <taxon>Bacteria</taxon>
        <taxon>Bacillati</taxon>
        <taxon>Actinomycetota</taxon>
        <taxon>Actinomycetes</taxon>
        <taxon>Micrococcales</taxon>
        <taxon>Micrococcaceae</taxon>
        <taxon>Sinomonas</taxon>
    </lineage>
</organism>
<evidence type="ECO:0000313" key="3">
    <source>
        <dbReference type="Proteomes" id="UP001319861"/>
    </source>
</evidence>
<name>A0ABN6FMB6_SINCY</name>
<dbReference type="Pfam" id="PF13344">
    <property type="entry name" value="Hydrolase_6"/>
    <property type="match status" value="1"/>
</dbReference>
<dbReference type="InterPro" id="IPR023214">
    <property type="entry name" value="HAD_sf"/>
</dbReference>
<dbReference type="Gene3D" id="3.40.50.1000">
    <property type="entry name" value="HAD superfamily/HAD-like"/>
    <property type="match status" value="1"/>
</dbReference>
<sequence>MNPTSIEQIRAWVIDVDGCLMRTTKAGGAGGEAMPGAAELVTFLHGRGDRVLVCTNASQQPPRPRLRGAPARPRPRHPGRGLRHCRLRGGGVPLDPPPRGDRPRRRRRRDHGAARGERAPARRP</sequence>
<dbReference type="InterPro" id="IPR006357">
    <property type="entry name" value="HAD-SF_hydro_IIA"/>
</dbReference>
<accession>A0ABN6FMB6</accession>
<protein>
    <submittedName>
        <fullName evidence="2">Uncharacterized protein</fullName>
    </submittedName>
</protein>
<dbReference type="SUPFAM" id="SSF56784">
    <property type="entry name" value="HAD-like"/>
    <property type="match status" value="1"/>
</dbReference>
<feature type="compositionally biased region" description="Basic residues" evidence="1">
    <location>
        <begin position="73"/>
        <end position="87"/>
    </location>
</feature>
<reference evidence="2 3" key="1">
    <citation type="journal article" date="2021" name="J. Biosci. Bioeng.">
        <title>Identification and characterization of a chc gene cluster responsible for the aromatization pathway of cyclohexanecarboxylate degradation in Sinomonas cyclohexanicum ATCC 51369.</title>
        <authorList>
            <person name="Yamamoto T."/>
            <person name="Hasegawa Y."/>
            <person name="Lau P.C.K."/>
            <person name="Iwaki H."/>
        </authorList>
    </citation>
    <scope>NUCLEOTIDE SEQUENCE [LARGE SCALE GENOMIC DNA]</scope>
    <source>
        <strain evidence="2 3">ATCC 51369</strain>
    </source>
</reference>
<dbReference type="EMBL" id="AP024525">
    <property type="protein sequence ID" value="BCT78006.1"/>
    <property type="molecule type" value="Genomic_DNA"/>
</dbReference>
<evidence type="ECO:0000313" key="2">
    <source>
        <dbReference type="EMBL" id="BCT78006.1"/>
    </source>
</evidence>
<feature type="compositionally biased region" description="Basic and acidic residues" evidence="1">
    <location>
        <begin position="111"/>
        <end position="124"/>
    </location>
</feature>